<feature type="compositionally biased region" description="Polar residues" evidence="1">
    <location>
        <begin position="195"/>
        <end position="227"/>
    </location>
</feature>
<feature type="compositionally biased region" description="Polar residues" evidence="1">
    <location>
        <begin position="132"/>
        <end position="144"/>
    </location>
</feature>
<feature type="compositionally biased region" description="Low complexity" evidence="1">
    <location>
        <begin position="262"/>
        <end position="276"/>
    </location>
</feature>
<proteinExistence type="predicted"/>
<dbReference type="EMBL" id="ONZQ02000006">
    <property type="protein sequence ID" value="SPO02395.1"/>
    <property type="molecule type" value="Genomic_DNA"/>
</dbReference>
<organism evidence="2 3">
    <name type="scientific">Cephalotrichum gorgonifer</name>
    <dbReference type="NCBI Taxonomy" id="2041049"/>
    <lineage>
        <taxon>Eukaryota</taxon>
        <taxon>Fungi</taxon>
        <taxon>Dikarya</taxon>
        <taxon>Ascomycota</taxon>
        <taxon>Pezizomycotina</taxon>
        <taxon>Sordariomycetes</taxon>
        <taxon>Hypocreomycetidae</taxon>
        <taxon>Microascales</taxon>
        <taxon>Microascaceae</taxon>
        <taxon>Cephalotrichum</taxon>
    </lineage>
</organism>
<feature type="compositionally biased region" description="Polar residues" evidence="1">
    <location>
        <begin position="367"/>
        <end position="377"/>
    </location>
</feature>
<feature type="compositionally biased region" description="Polar residues" evidence="1">
    <location>
        <begin position="104"/>
        <end position="120"/>
    </location>
</feature>
<feature type="compositionally biased region" description="Basic and acidic residues" evidence="1">
    <location>
        <begin position="420"/>
        <end position="431"/>
    </location>
</feature>
<reference evidence="2" key="1">
    <citation type="submission" date="2018-03" db="EMBL/GenBank/DDBJ databases">
        <authorList>
            <person name="Guldener U."/>
        </authorList>
    </citation>
    <scope>NUCLEOTIDE SEQUENCE</scope>
</reference>
<evidence type="ECO:0000313" key="2">
    <source>
        <dbReference type="EMBL" id="SPO02395.1"/>
    </source>
</evidence>
<feature type="region of interest" description="Disordered" evidence="1">
    <location>
        <begin position="161"/>
        <end position="227"/>
    </location>
</feature>
<dbReference type="Proteomes" id="UP001187682">
    <property type="component" value="Unassembled WGS sequence"/>
</dbReference>
<protein>
    <submittedName>
        <fullName evidence="2">Uncharacterized protein</fullName>
    </submittedName>
</protein>
<feature type="compositionally biased region" description="Basic and acidic residues" evidence="1">
    <location>
        <begin position="328"/>
        <end position="356"/>
    </location>
</feature>
<evidence type="ECO:0000256" key="1">
    <source>
        <dbReference type="SAM" id="MobiDB-lite"/>
    </source>
</evidence>
<feature type="region of interest" description="Disordered" evidence="1">
    <location>
        <begin position="92"/>
        <end position="144"/>
    </location>
</feature>
<sequence>MKPILKKTSHSEKNSLDLDRGWEDAIHYGNHGWGASGGSAGAKASPFTRPNDSFSGRIGAGAGTGAGGLGLYEPSRGGKDVSFSLSATDLNSGTSYGSRKYSHTRSASGTSHVSVATSASGPRAGGTFVHPFQQTPRASTPPLSYANSLASLDISNSHARDYSPTITEGDDDLDPHNLSLRNFAPQPPSLRRPSLASQRSDSQTDLPSTSGPLRVNTGLSNTTRLGQASRSDLRLNILSSTNIDSPTAASIAATTNATPTTTTAATAAPSQSLASPQFITSPTSSVAPSSLTSPIRSSLEMNFRLRSRSELDTAARQAQIREARRQFEDKEALKQAARDEKAARRRDTAVEREAQKIAKRQKHSISGGRNSTSNKSCSMDMMRPSYSRRDTANTVSDLASDGEKIGGYPPGAEVPGGEYEDGRDYENELESPRRVRSAKRRTASAWTSFILWLRTKLLKAGRPGLREPGLDVLDPRSEFWEREGGLLTRCPDGEQPCECLLEQGSKGRQKGKEVFIDRPYNPDGYGEEEPKKMWGKTGPKRSMQAHARGEKEEEEEEANDCIMLMGHTGATITRGGNLVISS</sequence>
<comment type="caution">
    <text evidence="2">The sequence shown here is derived from an EMBL/GenBank/DDBJ whole genome shotgun (WGS) entry which is preliminary data.</text>
</comment>
<feature type="region of interest" description="Disordered" evidence="1">
    <location>
        <begin position="262"/>
        <end position="292"/>
    </location>
</feature>
<dbReference type="AlphaFoldDB" id="A0AAE8N037"/>
<feature type="region of interest" description="Disordered" evidence="1">
    <location>
        <begin position="33"/>
        <end position="60"/>
    </location>
</feature>
<feature type="region of interest" description="Disordered" evidence="1">
    <location>
        <begin position="517"/>
        <end position="558"/>
    </location>
</feature>
<feature type="region of interest" description="Disordered" evidence="1">
    <location>
        <begin position="328"/>
        <end position="381"/>
    </location>
</feature>
<gene>
    <name evidence="2" type="ORF">DNG_05068</name>
</gene>
<evidence type="ECO:0000313" key="3">
    <source>
        <dbReference type="Proteomes" id="UP001187682"/>
    </source>
</evidence>
<name>A0AAE8N037_9PEZI</name>
<feature type="compositionally biased region" description="Polar residues" evidence="1">
    <location>
        <begin position="277"/>
        <end position="292"/>
    </location>
</feature>
<accession>A0AAE8N037</accession>
<keyword evidence="3" id="KW-1185">Reference proteome</keyword>
<feature type="region of interest" description="Disordered" evidence="1">
    <location>
        <begin position="399"/>
        <end position="431"/>
    </location>
</feature>